<sequence length="168" mass="17861">MSGPTEVLVIVAVVALVVVRQFRTERLSMDRKWWLLPVALGFFALRDGKVADPHHMTGSVILLVVELLVSVGIGIGWAFTTRLWADEHGDVWTKGTVATAGAWAGGVAARVAVAGIGLAMGVHLGSDAFMLGFAVSLLARSGVLMWRAGALESAYVGAVPQPAWEDRR</sequence>
<evidence type="ECO:0000313" key="2">
    <source>
        <dbReference type="EMBL" id="QNS03680.1"/>
    </source>
</evidence>
<keyword evidence="1" id="KW-1133">Transmembrane helix</keyword>
<keyword evidence="3" id="KW-1185">Reference proteome</keyword>
<evidence type="ECO:0000313" key="3">
    <source>
        <dbReference type="Proteomes" id="UP000516428"/>
    </source>
</evidence>
<dbReference type="Proteomes" id="UP000516428">
    <property type="component" value="Chromosome"/>
</dbReference>
<feature type="transmembrane region" description="Helical" evidence="1">
    <location>
        <begin position="60"/>
        <end position="80"/>
    </location>
</feature>
<feature type="transmembrane region" description="Helical" evidence="1">
    <location>
        <begin position="128"/>
        <end position="146"/>
    </location>
</feature>
<organism evidence="2 3">
    <name type="scientific">Streptomyces xanthii</name>
    <dbReference type="NCBI Taxonomy" id="2768069"/>
    <lineage>
        <taxon>Bacteria</taxon>
        <taxon>Bacillati</taxon>
        <taxon>Actinomycetota</taxon>
        <taxon>Actinomycetes</taxon>
        <taxon>Kitasatosporales</taxon>
        <taxon>Streptomycetaceae</taxon>
        <taxon>Streptomyces</taxon>
    </lineage>
</organism>
<keyword evidence="1" id="KW-0812">Transmembrane</keyword>
<proteinExistence type="predicted"/>
<dbReference type="KEGG" id="sxn:IAG42_08590"/>
<keyword evidence="1" id="KW-0472">Membrane</keyword>
<name>A0A7H1B4M5_9ACTN</name>
<protein>
    <submittedName>
        <fullName evidence="2">DUF1453 domain-containing protein</fullName>
    </submittedName>
</protein>
<evidence type="ECO:0000256" key="1">
    <source>
        <dbReference type="SAM" id="Phobius"/>
    </source>
</evidence>
<dbReference type="RefSeq" id="WP_188336432.1">
    <property type="nucleotide sequence ID" value="NZ_CP061281.1"/>
</dbReference>
<dbReference type="EMBL" id="CP061281">
    <property type="protein sequence ID" value="QNS03680.1"/>
    <property type="molecule type" value="Genomic_DNA"/>
</dbReference>
<accession>A0A7H1B4M5</accession>
<gene>
    <name evidence="2" type="ORF">IAG42_08590</name>
</gene>
<feature type="transmembrane region" description="Helical" evidence="1">
    <location>
        <begin position="100"/>
        <end position="121"/>
    </location>
</feature>
<dbReference type="AlphaFoldDB" id="A0A7H1B4M5"/>
<reference evidence="2 3" key="1">
    <citation type="submission" date="2020-09" db="EMBL/GenBank/DDBJ databases">
        <title>A novel species.</title>
        <authorList>
            <person name="Gao J."/>
        </authorList>
    </citation>
    <scope>NUCLEOTIDE SEQUENCE [LARGE SCALE GENOMIC DNA]</scope>
    <source>
        <strain evidence="2 3">CRXT-Y-14</strain>
    </source>
</reference>